<feature type="domain" description="Bacterial Ig-like" evidence="2">
    <location>
        <begin position="632"/>
        <end position="728"/>
    </location>
</feature>
<dbReference type="InterPro" id="IPR032109">
    <property type="entry name" value="Big_3_5"/>
</dbReference>
<reference evidence="3 4" key="1">
    <citation type="submission" date="2018-06" db="EMBL/GenBank/DDBJ databases">
        <title>Genomic Encyclopedia of Type Strains, Phase III (KMG-III): the genomes of soil and plant-associated and newly described type strains.</title>
        <authorList>
            <person name="Whitman W."/>
        </authorList>
    </citation>
    <scope>NUCLEOTIDE SEQUENCE [LARGE SCALE GENOMIC DNA]</scope>
    <source>
        <strain evidence="3 4">ORS 1419</strain>
    </source>
</reference>
<dbReference type="RefSeq" id="WP_110754803.1">
    <property type="nucleotide sequence ID" value="NZ_QJTF01000050.1"/>
</dbReference>
<dbReference type="InterPro" id="IPR028994">
    <property type="entry name" value="Integrin_alpha_N"/>
</dbReference>
<keyword evidence="4" id="KW-1185">Reference proteome</keyword>
<proteinExistence type="predicted"/>
<dbReference type="Gene3D" id="2.60.40.10">
    <property type="entry name" value="Immunoglobulins"/>
    <property type="match status" value="2"/>
</dbReference>
<evidence type="ECO:0000259" key="2">
    <source>
        <dbReference type="Pfam" id="PF16640"/>
    </source>
</evidence>
<dbReference type="Gene3D" id="2.130.10.130">
    <property type="entry name" value="Integrin alpha, N-terminal"/>
    <property type="match status" value="5"/>
</dbReference>
<comment type="caution">
    <text evidence="3">The sequence shown here is derived from an EMBL/GenBank/DDBJ whole genome shotgun (WGS) entry which is preliminary data.</text>
</comment>
<dbReference type="OrthoDB" id="1488578at2"/>
<dbReference type="PANTHER" id="PTHR46580">
    <property type="entry name" value="SENSOR KINASE-RELATED"/>
    <property type="match status" value="1"/>
</dbReference>
<organism evidence="3 4">
    <name type="scientific">Phyllobacterium leguminum</name>
    <dbReference type="NCBI Taxonomy" id="314237"/>
    <lineage>
        <taxon>Bacteria</taxon>
        <taxon>Pseudomonadati</taxon>
        <taxon>Pseudomonadota</taxon>
        <taxon>Alphaproteobacteria</taxon>
        <taxon>Hyphomicrobiales</taxon>
        <taxon>Phyllobacteriaceae</taxon>
        <taxon>Phyllobacterium</taxon>
    </lineage>
</organism>
<dbReference type="Pfam" id="PF13517">
    <property type="entry name" value="FG-GAP_3"/>
    <property type="match status" value="5"/>
</dbReference>
<dbReference type="InterPro" id="IPR013517">
    <property type="entry name" value="FG-GAP"/>
</dbReference>
<evidence type="ECO:0000256" key="1">
    <source>
        <dbReference type="ARBA" id="ARBA00022729"/>
    </source>
</evidence>
<sequence length="1365" mass="140840">MTAVLATISDAFYFHRDRKNRGSGSGGRRRGWRAVGLMLIAQLVLLTGIVSQAPAQTPGLTLTADKTSANGGDVVTFTATVSNVSGAGTVQLCDPKAPRCVGLGLLGQAQLVSGKAIFRLRPLPGSREYQAVLLAAQHAATPRGGATSNTVTVVTNAATTTTFDTPDGDPGNYSLTAHVTANGPAPGPTGKISFQDTNNNNKEIANANLGTATGGVYVDPTQENPDKNDGGLSAAGDINNDGILDFIMVPGRNDNPPIKAYIGNSDGSFEAAIQSDIDNGGCSKFQYSTLADFNEDGNLDVAFSIYSCGIFMYMGDGHGSFHEQRTQVTPPVSGFSVGEITVADFNEDGHLDIAGTMSAPLGGGTDLGQVYFYMGDGNGGLTPGGNVGTCCGGQVNDGLSSGDYNEDGHIDVAFYNIALGQGDGTFSLYGPRLQDQVNSVFTGDFDGDGHLDLTLGYAGQGGNTIQTSLFRGDGQGNFSGKGQIAGFSPVQGGDFNADGKQDIALAFLTTTYTQSLVYEINRFNGDNWQFDEHDVPLTTYGIGLATGDYNGDGLTDALVGIIDYSSSDFPYPKETTTFLSNYSWTASATATGVSADWAGTHEVLAHYEGDAAYGPSNSNKQPLGKALTSTALSISPASVAADNSATLTATVTADGGQTTVQTGTVDFCVAGSKLCMGSDRIGSAQIFNGVASIVIFADIGQHSYTARFKGSVDYTASPPSDAQTLTVTGKYATVTTLGQPQGSGPYSIPVTVQSFAPPTTPPTGTVDIFDQTNNNVQLGTTSSWSQPTDSLTVRDFTINPGQGPNSLDAPNSLASADFNKDGLADLAIAAETYNDVQIYLGQSNGKFSDEPHSTISVFTDVYPIVAGDFTNDGNIDIAVGTQSQINVYTGDGTGGFSATPFRTAASDMVAFAVSDFDTSGTLDLALVTAGNSQIWLGDGAGRFTAKGSPVAIGNNMKVFGGNAAAGDFNNDANPDLIVPQGPGSQVWVLLGDGTGQFQANPQSIDTGPGATVQSVAVADFDADGKLDFTVGVENYGSDSSVAFYQGQGDGKNFTSRPVVTFANTSLNNFNVTVGDFNADGLSDVAAAYFFAQGDYPGQLSFLLASDRYPWTFTSSKTVQVGKFSMSPVAGDFNGDGFADLAVGNGHDNNVSAEFVQPTVTVTASADVPVPAGDPSSGNHELVGIYSGDALFEKSPQSNSVGLAPQKLDTTLTVTADPQGSSNAGQPVTLTATFGIKNGDAAQGHDPKGELVTFTTQNGNVFLGTAPLALDTNTKQYVATLQNVTHLPSGDITIIASYPGDAYFNSMTGSLPYKVGQPVPVKVALAVEPAQAQVPAGTQVTLTATVNPTVGGTVYFCKVAAPCTDI</sequence>
<dbReference type="Pfam" id="PF01839">
    <property type="entry name" value="FG-GAP"/>
    <property type="match status" value="1"/>
</dbReference>
<dbReference type="PANTHER" id="PTHR46580:SF4">
    <property type="entry name" value="ATP_GTP-BINDING PROTEIN"/>
    <property type="match status" value="1"/>
</dbReference>
<feature type="non-terminal residue" evidence="3">
    <location>
        <position position="1365"/>
    </location>
</feature>
<dbReference type="SUPFAM" id="SSF69318">
    <property type="entry name" value="Integrin alpha N-terminal domain"/>
    <property type="match status" value="3"/>
</dbReference>
<evidence type="ECO:0000313" key="4">
    <source>
        <dbReference type="Proteomes" id="UP000247454"/>
    </source>
</evidence>
<dbReference type="Pfam" id="PF16640">
    <property type="entry name" value="Big_3_5"/>
    <property type="match status" value="1"/>
</dbReference>
<dbReference type="Proteomes" id="UP000247454">
    <property type="component" value="Unassembled WGS sequence"/>
</dbReference>
<protein>
    <submittedName>
        <fullName evidence="3">VCBS repeat protein</fullName>
    </submittedName>
</protein>
<evidence type="ECO:0000313" key="3">
    <source>
        <dbReference type="EMBL" id="PYE84201.1"/>
    </source>
</evidence>
<accession>A0A318SQL8</accession>
<dbReference type="EMBL" id="QJTF01000050">
    <property type="protein sequence ID" value="PYE84201.1"/>
    <property type="molecule type" value="Genomic_DNA"/>
</dbReference>
<dbReference type="InterPro" id="IPR013783">
    <property type="entry name" value="Ig-like_fold"/>
</dbReference>
<name>A0A318SQL8_9HYPH</name>
<gene>
    <name evidence="3" type="ORF">C7477_1501</name>
</gene>
<keyword evidence="1" id="KW-0732">Signal</keyword>